<gene>
    <name evidence="2" type="ORF">Q4F19_16700</name>
</gene>
<evidence type="ECO:0000313" key="2">
    <source>
        <dbReference type="EMBL" id="MDO6416032.1"/>
    </source>
</evidence>
<evidence type="ECO:0000313" key="3">
    <source>
        <dbReference type="Proteomes" id="UP001169764"/>
    </source>
</evidence>
<dbReference type="EMBL" id="JAUOTP010000008">
    <property type="protein sequence ID" value="MDO6416032.1"/>
    <property type="molecule type" value="Genomic_DNA"/>
</dbReference>
<dbReference type="Proteomes" id="UP001169764">
    <property type="component" value="Unassembled WGS sequence"/>
</dbReference>
<reference evidence="2" key="1">
    <citation type="submission" date="2023-07" db="EMBL/GenBank/DDBJ databases">
        <authorList>
            <person name="Kim M."/>
        </authorList>
    </citation>
    <scope>NUCLEOTIDE SEQUENCE</scope>
    <source>
        <strain evidence="2">BIUV-7</strain>
    </source>
</reference>
<protein>
    <submittedName>
        <fullName evidence="2">ABC-type transport auxiliary lipoprotein family protein</fullName>
    </submittedName>
</protein>
<keyword evidence="3" id="KW-1185">Reference proteome</keyword>
<name>A0ABT8YCH1_9SPHN</name>
<dbReference type="SUPFAM" id="SSF159594">
    <property type="entry name" value="XCC0632-like"/>
    <property type="match status" value="1"/>
</dbReference>
<dbReference type="Pfam" id="PF03886">
    <property type="entry name" value="ABC_trans_aux"/>
    <property type="match status" value="1"/>
</dbReference>
<sequence>MTAKFASLLVRATLIGAAALPLAGCISFGPKPPPTLMSLHAISPLAAGAARTSDDAHAVSVTVPAAPPTLGTQRVMVQAGPNSIAYLKNALWAASPTVLMRNLLAETISAKTGRFVPDTRFTGVQPDTRLSGTLSEFGLDGPGMTVVVTYDGTITRSGSTQIETRRFSARVPVASEDPQPVGMALDQAANQVAGEVADWIGTR</sequence>
<evidence type="ECO:0000259" key="1">
    <source>
        <dbReference type="Pfam" id="PF03886"/>
    </source>
</evidence>
<dbReference type="RefSeq" id="WP_303544919.1">
    <property type="nucleotide sequence ID" value="NZ_JAUOTP010000008.1"/>
</dbReference>
<organism evidence="2 3">
    <name type="scientific">Sphingomonas natans</name>
    <dbReference type="NCBI Taxonomy" id="3063330"/>
    <lineage>
        <taxon>Bacteria</taxon>
        <taxon>Pseudomonadati</taxon>
        <taxon>Pseudomonadota</taxon>
        <taxon>Alphaproteobacteria</taxon>
        <taxon>Sphingomonadales</taxon>
        <taxon>Sphingomonadaceae</taxon>
        <taxon>Sphingomonas</taxon>
    </lineage>
</organism>
<proteinExistence type="predicted"/>
<comment type="caution">
    <text evidence="2">The sequence shown here is derived from an EMBL/GenBank/DDBJ whole genome shotgun (WGS) entry which is preliminary data.</text>
</comment>
<accession>A0ABT8YCH1</accession>
<feature type="domain" description="ABC-type transport auxiliary lipoprotein component" evidence="1">
    <location>
        <begin position="44"/>
        <end position="197"/>
    </location>
</feature>
<dbReference type="Gene3D" id="3.40.50.10610">
    <property type="entry name" value="ABC-type transport auxiliary lipoprotein component"/>
    <property type="match status" value="1"/>
</dbReference>
<dbReference type="InterPro" id="IPR005586">
    <property type="entry name" value="ABC_trans_aux"/>
</dbReference>
<keyword evidence="2" id="KW-0449">Lipoprotein</keyword>